<dbReference type="GO" id="GO:0009090">
    <property type="term" value="P:homoserine biosynthetic process"/>
    <property type="evidence" value="ECO:0007669"/>
    <property type="project" value="TreeGrafter"/>
</dbReference>
<dbReference type="PANTHER" id="PTHR21499">
    <property type="entry name" value="ASPARTATE KINASE"/>
    <property type="match status" value="1"/>
</dbReference>
<keyword evidence="13" id="KW-1185">Reference proteome</keyword>
<name>A0A1H3VWS2_9BACT</name>
<evidence type="ECO:0000313" key="13">
    <source>
        <dbReference type="Proteomes" id="UP000199409"/>
    </source>
</evidence>
<sequence length="433" mass="46865">MKVVKFGGTSLASAAQIKKAVEIIQADDQRQAVVLSAPGKRDNQDTKITDLLINTHKQKTAGEEYLPTFEKIRARFVELSELLEVDVNIAAELDVIEQKITAGTTLDFVESRGEYLNSLIIAKYLGAEFVDAANVVRLTIDGRVDPESYELISKQLGNATGRFVVPGFYGTGPDGEIKTFSRGGSDITGAIVARGVNADVYENWTDVSGILQADPRIVPAAQSIPEITYAEVRELASCGASVFHEEAIAPVRDAKIPINIKNTNSPADCGTMIQPTRSAEKMPVVGVSGKKPYRILNAEKFMLNRYPELPGQIKEALTQQDLAVEFDMKGFDSFALMVDSSSNFDENAICKYILEKTEVDACSFGMTVALVGIVGAGLQSQTGLLGRMLSALDQAEIGIRSISYGGSQLTALLAINLEDYENTLKVLVAQLQK</sequence>
<dbReference type="InterPro" id="IPR045865">
    <property type="entry name" value="ACT-like_dom_sf"/>
</dbReference>
<evidence type="ECO:0000259" key="11">
    <source>
        <dbReference type="PROSITE" id="PS51671"/>
    </source>
</evidence>
<dbReference type="UniPathway" id="UPA00050">
    <property type="reaction ID" value="UER00461"/>
</dbReference>
<dbReference type="OrthoDB" id="9799110at2"/>
<dbReference type="CDD" id="cd04892">
    <property type="entry name" value="ACT_AK-like_2"/>
    <property type="match status" value="1"/>
</dbReference>
<keyword evidence="3 9" id="KW-0808">Transferase</keyword>
<dbReference type="Proteomes" id="UP000199409">
    <property type="component" value="Unassembled WGS sequence"/>
</dbReference>
<keyword evidence="4 8" id="KW-0547">Nucleotide-binding</keyword>
<dbReference type="STRING" id="37625.SAMN05660420_00303"/>
<organism evidence="12 13">
    <name type="scientific">Desulfuromusa kysingii</name>
    <dbReference type="NCBI Taxonomy" id="37625"/>
    <lineage>
        <taxon>Bacteria</taxon>
        <taxon>Pseudomonadati</taxon>
        <taxon>Thermodesulfobacteriota</taxon>
        <taxon>Desulfuromonadia</taxon>
        <taxon>Desulfuromonadales</taxon>
        <taxon>Geopsychrobacteraceae</taxon>
        <taxon>Desulfuromusa</taxon>
    </lineage>
</organism>
<evidence type="ECO:0000256" key="10">
    <source>
        <dbReference type="RuleBase" id="RU004249"/>
    </source>
</evidence>
<comment type="pathway">
    <text evidence="10">Amino-acid biosynthesis; L-methionine biosynthesis via de novo pathway; L-homoserine from L-aspartate: step 1/3.</text>
</comment>
<feature type="binding site" evidence="8">
    <location>
        <position position="49"/>
    </location>
    <ligand>
        <name>substrate</name>
    </ligand>
</feature>
<dbReference type="PANTHER" id="PTHR21499:SF67">
    <property type="entry name" value="ASPARTOKINASE 3"/>
    <property type="match status" value="1"/>
</dbReference>
<dbReference type="PROSITE" id="PS51671">
    <property type="entry name" value="ACT"/>
    <property type="match status" value="1"/>
</dbReference>
<evidence type="ECO:0000256" key="5">
    <source>
        <dbReference type="ARBA" id="ARBA00022777"/>
    </source>
</evidence>
<dbReference type="InterPro" id="IPR001048">
    <property type="entry name" value="Asp/Glu/Uridylate_kinase"/>
</dbReference>
<keyword evidence="6 8" id="KW-0067">ATP-binding</keyword>
<dbReference type="Pfam" id="PF22468">
    <property type="entry name" value="ACT_9"/>
    <property type="match status" value="1"/>
</dbReference>
<dbReference type="EMBL" id="FNQN01000001">
    <property type="protein sequence ID" value="SDZ78664.1"/>
    <property type="molecule type" value="Genomic_DNA"/>
</dbReference>
<comment type="catalytic activity">
    <reaction evidence="7 9">
        <text>L-aspartate + ATP = 4-phospho-L-aspartate + ADP</text>
        <dbReference type="Rhea" id="RHEA:23776"/>
        <dbReference type="ChEBI" id="CHEBI:29991"/>
        <dbReference type="ChEBI" id="CHEBI:30616"/>
        <dbReference type="ChEBI" id="CHEBI:57535"/>
        <dbReference type="ChEBI" id="CHEBI:456216"/>
        <dbReference type="EC" id="2.7.2.4"/>
    </reaction>
</comment>
<dbReference type="SUPFAM" id="SSF55021">
    <property type="entry name" value="ACT-like"/>
    <property type="match status" value="1"/>
</dbReference>
<dbReference type="InterPro" id="IPR001341">
    <property type="entry name" value="Asp_kinase"/>
</dbReference>
<dbReference type="PIRSF" id="PIRSF000726">
    <property type="entry name" value="Asp_kin"/>
    <property type="match status" value="1"/>
</dbReference>
<dbReference type="GO" id="GO:0004072">
    <property type="term" value="F:aspartate kinase activity"/>
    <property type="evidence" value="ECO:0007669"/>
    <property type="project" value="UniProtKB-EC"/>
</dbReference>
<dbReference type="GO" id="GO:0005524">
    <property type="term" value="F:ATP binding"/>
    <property type="evidence" value="ECO:0007669"/>
    <property type="project" value="UniProtKB-KW"/>
</dbReference>
<dbReference type="Gene3D" id="3.40.1160.10">
    <property type="entry name" value="Acetylglutamate kinase-like"/>
    <property type="match status" value="1"/>
</dbReference>
<feature type="domain" description="ACT" evidence="11">
    <location>
        <begin position="373"/>
        <end position="433"/>
    </location>
</feature>
<feature type="binding site" evidence="8">
    <location>
        <position position="114"/>
    </location>
    <ligand>
        <name>substrate</name>
    </ligand>
</feature>
<accession>A0A1H3VWS2</accession>
<dbReference type="InterPro" id="IPR018042">
    <property type="entry name" value="Aspartate_kinase_CS"/>
</dbReference>
<dbReference type="InterPro" id="IPR036393">
    <property type="entry name" value="AceGlu_kinase-like_sf"/>
</dbReference>
<evidence type="ECO:0000256" key="7">
    <source>
        <dbReference type="ARBA" id="ARBA00047872"/>
    </source>
</evidence>
<comment type="similarity">
    <text evidence="2 9">Belongs to the aspartokinase family.</text>
</comment>
<dbReference type="EC" id="2.7.2.4" evidence="9"/>
<evidence type="ECO:0000256" key="6">
    <source>
        <dbReference type="ARBA" id="ARBA00022840"/>
    </source>
</evidence>
<keyword evidence="5 9" id="KW-0418">Kinase</keyword>
<reference evidence="12 13" key="1">
    <citation type="submission" date="2016-10" db="EMBL/GenBank/DDBJ databases">
        <authorList>
            <person name="de Groot N.N."/>
        </authorList>
    </citation>
    <scope>NUCLEOTIDE SEQUENCE [LARGE SCALE GENOMIC DNA]</scope>
    <source>
        <strain evidence="12 13">DSM 7343</strain>
    </source>
</reference>
<comment type="pathway">
    <text evidence="1 10">Amino-acid biosynthesis; L-lysine biosynthesis via DAP pathway; (S)-tetrahydrodipicolinate from L-aspartate: step 1/4.</text>
</comment>
<dbReference type="InterPro" id="IPR005260">
    <property type="entry name" value="Asp_kin_monofn"/>
</dbReference>
<evidence type="ECO:0000256" key="1">
    <source>
        <dbReference type="ARBA" id="ARBA00004766"/>
    </source>
</evidence>
<feature type="binding site" evidence="8">
    <location>
        <position position="216"/>
    </location>
    <ligand>
        <name>ATP</name>
        <dbReference type="ChEBI" id="CHEBI:30616"/>
    </ligand>
</feature>
<protein>
    <recommendedName>
        <fullName evidence="9">Aspartokinase</fullName>
        <ecNumber evidence="9">2.7.2.4</ecNumber>
    </recommendedName>
</protein>
<dbReference type="InterPro" id="IPR054352">
    <property type="entry name" value="ACT_Aspartokinase"/>
</dbReference>
<evidence type="ECO:0000256" key="4">
    <source>
        <dbReference type="ARBA" id="ARBA00022741"/>
    </source>
</evidence>
<dbReference type="GO" id="GO:0009088">
    <property type="term" value="P:threonine biosynthetic process"/>
    <property type="evidence" value="ECO:0007669"/>
    <property type="project" value="UniProtKB-UniPathway"/>
</dbReference>
<gene>
    <name evidence="12" type="ORF">SAMN05660420_00303</name>
</gene>
<dbReference type="RefSeq" id="WP_092344162.1">
    <property type="nucleotide sequence ID" value="NZ_FNQN01000001.1"/>
</dbReference>
<dbReference type="NCBIfam" id="TIGR00657">
    <property type="entry name" value="asp_kinases"/>
    <property type="match status" value="1"/>
</dbReference>
<dbReference type="Pfam" id="PF00696">
    <property type="entry name" value="AA_kinase"/>
    <property type="match status" value="1"/>
</dbReference>
<evidence type="ECO:0000256" key="3">
    <source>
        <dbReference type="ARBA" id="ARBA00022679"/>
    </source>
</evidence>
<dbReference type="PROSITE" id="PS00324">
    <property type="entry name" value="ASPARTOKINASE"/>
    <property type="match status" value="1"/>
</dbReference>
<dbReference type="UniPathway" id="UPA00034">
    <property type="reaction ID" value="UER00015"/>
</dbReference>
<dbReference type="SUPFAM" id="SSF53633">
    <property type="entry name" value="Carbamate kinase-like"/>
    <property type="match status" value="1"/>
</dbReference>
<dbReference type="GO" id="GO:0009089">
    <property type="term" value="P:lysine biosynthetic process via diaminopimelate"/>
    <property type="evidence" value="ECO:0007669"/>
    <property type="project" value="UniProtKB-UniPathway"/>
</dbReference>
<evidence type="ECO:0000256" key="9">
    <source>
        <dbReference type="RuleBase" id="RU003448"/>
    </source>
</evidence>
<feature type="binding site" evidence="8">
    <location>
        <begin position="5"/>
        <end position="8"/>
    </location>
    <ligand>
        <name>ATP</name>
        <dbReference type="ChEBI" id="CHEBI:30616"/>
    </ligand>
</feature>
<dbReference type="GO" id="GO:0005829">
    <property type="term" value="C:cytosol"/>
    <property type="evidence" value="ECO:0007669"/>
    <property type="project" value="TreeGrafter"/>
</dbReference>
<proteinExistence type="inferred from homology"/>
<dbReference type="Gene3D" id="3.30.2130.10">
    <property type="entry name" value="VC0802-like"/>
    <property type="match status" value="1"/>
</dbReference>
<feature type="binding site" evidence="8">
    <location>
        <begin position="205"/>
        <end position="206"/>
    </location>
    <ligand>
        <name>ATP</name>
        <dbReference type="ChEBI" id="CHEBI:30616"/>
    </ligand>
</feature>
<dbReference type="UniPathway" id="UPA00051">
    <property type="reaction ID" value="UER00462"/>
</dbReference>
<dbReference type="AlphaFoldDB" id="A0A1H3VWS2"/>
<evidence type="ECO:0000256" key="2">
    <source>
        <dbReference type="ARBA" id="ARBA00010122"/>
    </source>
</evidence>
<comment type="pathway">
    <text evidence="10">Amino-acid biosynthesis; L-threonine biosynthesis; L-threonine from L-aspartate: step 1/5.</text>
</comment>
<keyword evidence="10" id="KW-0028">Amino-acid biosynthesis</keyword>
<dbReference type="InterPro" id="IPR002912">
    <property type="entry name" value="ACT_dom"/>
</dbReference>
<evidence type="ECO:0000313" key="12">
    <source>
        <dbReference type="EMBL" id="SDZ78664.1"/>
    </source>
</evidence>
<evidence type="ECO:0000256" key="8">
    <source>
        <dbReference type="PIRSR" id="PIRSR000726-1"/>
    </source>
</evidence>